<evidence type="ECO:0000313" key="2">
    <source>
        <dbReference type="EMBL" id="CAA9354246.1"/>
    </source>
</evidence>
<feature type="compositionally biased region" description="Basic and acidic residues" evidence="1">
    <location>
        <begin position="10"/>
        <end position="22"/>
    </location>
</feature>
<feature type="compositionally biased region" description="Basic residues" evidence="1">
    <location>
        <begin position="43"/>
        <end position="55"/>
    </location>
</feature>
<organism evidence="2">
    <name type="scientific">uncultured Gemmatimonadota bacterium</name>
    <dbReference type="NCBI Taxonomy" id="203437"/>
    <lineage>
        <taxon>Bacteria</taxon>
        <taxon>Pseudomonadati</taxon>
        <taxon>Gemmatimonadota</taxon>
        <taxon>environmental samples</taxon>
    </lineage>
</organism>
<accession>A0A6J4MBE2</accession>
<gene>
    <name evidence="2" type="ORF">AVDCRST_MAG68-3911</name>
</gene>
<name>A0A6J4MBE2_9BACT</name>
<dbReference type="EMBL" id="CADCTW010000183">
    <property type="protein sequence ID" value="CAA9354246.1"/>
    <property type="molecule type" value="Genomic_DNA"/>
</dbReference>
<sequence>MIPRGGIAPERPDSADAREFPPTHRPMGIASSPSSLGEEVGRRGPRPPPRARKIPPRTDLWESPPPPAVWGRRSGGEGLSAANAARQGWA</sequence>
<dbReference type="AlphaFoldDB" id="A0A6J4MBE2"/>
<evidence type="ECO:0000256" key="1">
    <source>
        <dbReference type="SAM" id="MobiDB-lite"/>
    </source>
</evidence>
<feature type="region of interest" description="Disordered" evidence="1">
    <location>
        <begin position="1"/>
        <end position="90"/>
    </location>
</feature>
<reference evidence="2" key="1">
    <citation type="submission" date="2020-02" db="EMBL/GenBank/DDBJ databases">
        <authorList>
            <person name="Meier V. D."/>
        </authorList>
    </citation>
    <scope>NUCLEOTIDE SEQUENCE</scope>
    <source>
        <strain evidence="2">AVDCRST_MAG68</strain>
    </source>
</reference>
<proteinExistence type="predicted"/>
<protein>
    <submittedName>
        <fullName evidence="2">Uncharacterized protein</fullName>
    </submittedName>
</protein>